<organism evidence="2 3">
    <name type="scientific">Cytobacillus eiseniae</name>
    <dbReference type="NCBI Taxonomy" id="762947"/>
    <lineage>
        <taxon>Bacteria</taxon>
        <taxon>Bacillati</taxon>
        <taxon>Bacillota</taxon>
        <taxon>Bacilli</taxon>
        <taxon>Bacillales</taxon>
        <taxon>Bacillaceae</taxon>
        <taxon>Cytobacillus</taxon>
    </lineage>
</organism>
<proteinExistence type="predicted"/>
<evidence type="ECO:0000259" key="1">
    <source>
        <dbReference type="SMART" id="SM00849"/>
    </source>
</evidence>
<comment type="caution">
    <text evidence="2">The sequence shown here is derived from an EMBL/GenBank/DDBJ whole genome shotgun (WGS) entry which is preliminary data.</text>
</comment>
<dbReference type="InterPro" id="IPR001279">
    <property type="entry name" value="Metallo-B-lactamas"/>
</dbReference>
<dbReference type="SMART" id="SM00849">
    <property type="entry name" value="Lactamase_B"/>
    <property type="match status" value="1"/>
</dbReference>
<dbReference type="Pfam" id="PF00753">
    <property type="entry name" value="Lactamase_B"/>
    <property type="match status" value="1"/>
</dbReference>
<protein>
    <submittedName>
        <fullName evidence="2">Glyoxylase-like metal-dependent hydrolase (Beta-lactamase superfamily II)</fullName>
    </submittedName>
</protein>
<evidence type="ECO:0000313" key="2">
    <source>
        <dbReference type="EMBL" id="MBP2242928.1"/>
    </source>
</evidence>
<sequence length="290" mass="32047">MMDGHLQDGMKDSMENKFLPMYAATSGMGIEVLPDLFCYTNQIVNICCVGDPEKSQEWVLVDTGMPESANRIAEVVEERFGEDNPPKAIILTHGHFDHVGAVVDLVKKWGIKVYAHEAELPFLTGKQSYPEPDGTVEGGLVAKMSPMFPNEPVDLGTHVEALPSDGSIPPMPGWRWIHTPGHAPGHISLFREEDRALIVGDAFVTVKQESLYKVLTQDLEFSGPPRYLTTDWDAVRQSVKKLEALKPSVAVTGHGQPVSGAELADGLERLVKDFDRIAIPEYGRFVNREQ</sequence>
<gene>
    <name evidence="2" type="ORF">J2Z40_003510</name>
</gene>
<keyword evidence="3" id="KW-1185">Reference proteome</keyword>
<reference evidence="2 3" key="1">
    <citation type="submission" date="2021-03" db="EMBL/GenBank/DDBJ databases">
        <title>Genomic Encyclopedia of Type Strains, Phase IV (KMG-IV): sequencing the most valuable type-strain genomes for metagenomic binning, comparative biology and taxonomic classification.</title>
        <authorList>
            <person name="Goeker M."/>
        </authorList>
    </citation>
    <scope>NUCLEOTIDE SEQUENCE [LARGE SCALE GENOMIC DNA]</scope>
    <source>
        <strain evidence="2 3">DSM 26675</strain>
    </source>
</reference>
<name>A0ABS4RJ65_9BACI</name>
<feature type="domain" description="Metallo-beta-lactamase" evidence="1">
    <location>
        <begin position="43"/>
        <end position="254"/>
    </location>
</feature>
<dbReference type="SUPFAM" id="SSF56281">
    <property type="entry name" value="Metallo-hydrolase/oxidoreductase"/>
    <property type="match status" value="1"/>
</dbReference>
<evidence type="ECO:0000313" key="3">
    <source>
        <dbReference type="Proteomes" id="UP001519293"/>
    </source>
</evidence>
<dbReference type="CDD" id="cd07721">
    <property type="entry name" value="yflN-like_MBL-fold"/>
    <property type="match status" value="1"/>
</dbReference>
<dbReference type="InterPro" id="IPR036866">
    <property type="entry name" value="RibonucZ/Hydroxyglut_hydro"/>
</dbReference>
<dbReference type="InterPro" id="IPR050855">
    <property type="entry name" value="NDM-1-like"/>
</dbReference>
<dbReference type="Proteomes" id="UP001519293">
    <property type="component" value="Unassembled WGS sequence"/>
</dbReference>
<dbReference type="EMBL" id="JAGIKZ010000029">
    <property type="protein sequence ID" value="MBP2242928.1"/>
    <property type="molecule type" value="Genomic_DNA"/>
</dbReference>
<dbReference type="PANTHER" id="PTHR42951:SF17">
    <property type="entry name" value="METALLO-BETA-LACTAMASE DOMAIN-CONTAINING PROTEIN"/>
    <property type="match status" value="1"/>
</dbReference>
<dbReference type="PANTHER" id="PTHR42951">
    <property type="entry name" value="METALLO-BETA-LACTAMASE DOMAIN-CONTAINING"/>
    <property type="match status" value="1"/>
</dbReference>
<accession>A0ABS4RJ65</accession>
<dbReference type="Gene3D" id="3.60.15.10">
    <property type="entry name" value="Ribonuclease Z/Hydroxyacylglutathione hydrolase-like"/>
    <property type="match status" value="1"/>
</dbReference>